<protein>
    <submittedName>
        <fullName evidence="2">ROK family protein</fullName>
    </submittedName>
</protein>
<dbReference type="Pfam" id="PF00480">
    <property type="entry name" value="ROK"/>
    <property type="match status" value="1"/>
</dbReference>
<keyword evidence="3" id="KW-1185">Reference proteome</keyword>
<dbReference type="HOGENOM" id="CLU_036604_13_5_11"/>
<evidence type="ECO:0000313" key="3">
    <source>
        <dbReference type="Proteomes" id="UP000006851"/>
    </source>
</evidence>
<dbReference type="Gene3D" id="1.10.10.10">
    <property type="entry name" value="Winged helix-like DNA-binding domain superfamily/Winged helix DNA-binding domain"/>
    <property type="match status" value="1"/>
</dbReference>
<dbReference type="InterPro" id="IPR000600">
    <property type="entry name" value="ROK"/>
</dbReference>
<dbReference type="PANTHER" id="PTHR18964">
    <property type="entry name" value="ROK (REPRESSOR, ORF, KINASE) FAMILY"/>
    <property type="match status" value="1"/>
</dbReference>
<gene>
    <name evidence="2" type="ordered locus">Corgl_1092</name>
</gene>
<dbReference type="PANTHER" id="PTHR18964:SF149">
    <property type="entry name" value="BIFUNCTIONAL UDP-N-ACETYLGLUCOSAMINE 2-EPIMERASE_N-ACETYLMANNOSAMINE KINASE"/>
    <property type="match status" value="1"/>
</dbReference>
<proteinExistence type="inferred from homology"/>
<dbReference type="KEGG" id="cgo:Corgl_1092"/>
<dbReference type="Gene3D" id="3.30.420.40">
    <property type="match status" value="2"/>
</dbReference>
<comment type="similarity">
    <text evidence="1">Belongs to the ROK (NagC/XylR) family.</text>
</comment>
<dbReference type="SUPFAM" id="SSF53067">
    <property type="entry name" value="Actin-like ATPase domain"/>
    <property type="match status" value="1"/>
</dbReference>
<dbReference type="eggNOG" id="COG1940">
    <property type="taxonomic scope" value="Bacteria"/>
</dbReference>
<dbReference type="InterPro" id="IPR043129">
    <property type="entry name" value="ATPase_NBD"/>
</dbReference>
<dbReference type="InterPro" id="IPR036390">
    <property type="entry name" value="WH_DNA-bd_sf"/>
</dbReference>
<dbReference type="InterPro" id="IPR036388">
    <property type="entry name" value="WH-like_DNA-bd_sf"/>
</dbReference>
<dbReference type="eggNOG" id="COG1846">
    <property type="taxonomic scope" value="Bacteria"/>
</dbReference>
<sequence length="430" mass="47802">MIVNSKHRAKRENEIRIMQLIQARQAMSRKRIAEALSLTQASITQLTNGMIEAGLLHEVGPVISRKRHAGPREVLIDIDETFSYLLGIDIEMDLVSLGIVTFKGRPVIKRSFAFDLRELDAGSAPKLVRKISSLLSTMLRKTGLTRDDLVQCGIGMVGREYYFRARGLPMPSMFETKQRMIELLMRVLSIPVTVSNNVCALAEAQTSFFDRSASSFLFVKVGPGIGSAIVLDRELYRGEHGLAGEIGSSMVGEGLKNDRSRRAPVCLEDIFALEYVRDELCPFWSALRFPKLFKALGGDLSKLTQHVIDDQLVSNNEIVVGLYREKMRILGGRIIDYMNLLDLTQVYLYFGAAAGSVLLELLNEQLHDAFERTGRRASLSDIGSRQVFLSGAGVAYSSVIEHLGESDRGLASFRRTPASSADRDARSLRI</sequence>
<dbReference type="EMBL" id="CP002628">
    <property type="protein sequence ID" value="AEB07200.1"/>
    <property type="molecule type" value="Genomic_DNA"/>
</dbReference>
<evidence type="ECO:0000313" key="2">
    <source>
        <dbReference type="EMBL" id="AEB07200.1"/>
    </source>
</evidence>
<reference evidence="3" key="1">
    <citation type="journal article" date="2013" name="Stand. Genomic Sci.">
        <title>Complete genome sequence of Coriobacterium glomerans type strain (PW2(T)) from the midgut of Pyrrhocoris apterus L. (red soldier bug).</title>
        <authorList>
            <person name="Stackebrandt E."/>
            <person name="Zeytun A."/>
            <person name="Lapidus A."/>
            <person name="Nolan M."/>
            <person name="Lucas S."/>
            <person name="Hammon N."/>
            <person name="Deshpande S."/>
            <person name="Cheng J.F."/>
            <person name="Tapia R."/>
            <person name="Goodwin L.A."/>
            <person name="Pitluck S."/>
            <person name="Liolios K."/>
            <person name="Pagani I."/>
            <person name="Ivanova N."/>
            <person name="Mavromatis K."/>
            <person name="Mikhailova N."/>
            <person name="Huntemann M."/>
            <person name="Pati A."/>
            <person name="Chen A."/>
            <person name="Palaniappan K."/>
            <person name="Chang Y.J."/>
            <person name="Land M."/>
            <person name="Hauser L."/>
            <person name="Rohde M."/>
            <person name="Pukall R."/>
            <person name="Goker M."/>
            <person name="Detter J.C."/>
            <person name="Woyke T."/>
            <person name="Bristow J."/>
            <person name="Eisen J.A."/>
            <person name="Markowitz V."/>
            <person name="Hugenholtz P."/>
            <person name="Kyrpides N.C."/>
            <person name="Klenk H.P."/>
        </authorList>
    </citation>
    <scope>NUCLEOTIDE SEQUENCE</scope>
    <source>
        <strain evidence="3">ATCC 49209 / DSM 20642 / JCM 10262 / PW2</strain>
    </source>
</reference>
<dbReference type="SUPFAM" id="SSF46785">
    <property type="entry name" value="Winged helix' DNA-binding domain"/>
    <property type="match status" value="1"/>
</dbReference>
<accession>F2N817</accession>
<dbReference type="STRING" id="700015.Corgl_1092"/>
<name>F2N817_CORGP</name>
<dbReference type="Proteomes" id="UP000006851">
    <property type="component" value="Chromosome"/>
</dbReference>
<dbReference type="AlphaFoldDB" id="F2N817"/>
<evidence type="ECO:0000256" key="1">
    <source>
        <dbReference type="ARBA" id="ARBA00006479"/>
    </source>
</evidence>
<organism evidence="2 3">
    <name type="scientific">Coriobacterium glomerans (strain ATCC 49209 / DSM 20642 / JCM 10262 / PW2)</name>
    <dbReference type="NCBI Taxonomy" id="700015"/>
    <lineage>
        <taxon>Bacteria</taxon>
        <taxon>Bacillati</taxon>
        <taxon>Actinomycetota</taxon>
        <taxon>Coriobacteriia</taxon>
        <taxon>Coriobacteriales</taxon>
        <taxon>Coriobacteriaceae</taxon>
        <taxon>Coriobacterium</taxon>
    </lineage>
</organism>